<proteinExistence type="predicted"/>
<dbReference type="RefSeq" id="WP_230669534.1">
    <property type="nucleotide sequence ID" value="NZ_JAJNAY010000001.1"/>
</dbReference>
<organism evidence="1 2">
    <name type="scientific">Chryseobacterium turcicum</name>
    <dbReference type="NCBI Taxonomy" id="2898076"/>
    <lineage>
        <taxon>Bacteria</taxon>
        <taxon>Pseudomonadati</taxon>
        <taxon>Bacteroidota</taxon>
        <taxon>Flavobacteriia</taxon>
        <taxon>Flavobacteriales</taxon>
        <taxon>Weeksellaceae</taxon>
        <taxon>Chryseobacterium group</taxon>
        <taxon>Chryseobacterium</taxon>
    </lineage>
</organism>
<keyword evidence="2" id="KW-1185">Reference proteome</keyword>
<comment type="caution">
    <text evidence="1">The sequence shown here is derived from an EMBL/GenBank/DDBJ whole genome shotgun (WGS) entry which is preliminary data.</text>
</comment>
<dbReference type="AlphaFoldDB" id="A0A9Q3V5B2"/>
<dbReference type="Proteomes" id="UP001108025">
    <property type="component" value="Unassembled WGS sequence"/>
</dbReference>
<evidence type="ECO:0000313" key="1">
    <source>
        <dbReference type="EMBL" id="MCD1117561.1"/>
    </source>
</evidence>
<protein>
    <submittedName>
        <fullName evidence="1">Uncharacterized protein</fullName>
    </submittedName>
</protein>
<sequence length="1084" mass="126496">MTKKIFPTPSQFYRHRRPENFSDSQIVSKAILPREQLDYELSQISINQKHDSFETLCRRLSEKLISPNLIPQVGPTGGGDGKTDSETYPVSNFISDRWYISDNKWNEKENWAFAISAKKDWKPKVKSDVKKIVDTNRGYTKIFFFSTQKISSRNKKEIQDQTKLDFSVELIILDAEWILEKVYSNQLVNEVVEALNLSRIYLEEKVTGPRDSERLLLLEELEKEINSSNRSFDIDFKLIEDCLESAILSRMLELPKAEVIGKFERALKFANKLNNIQLKIRVHYQFAWTLINWYDDYKTFYDEFLLVKELVQNEPNISNIEFYLNLSNILQTISNIEEAANLILVDFNKESKDFVLFLNLCSENNNKPSTALLAKFYLSLYQIRKNLENGTTVSDILIKLKEYFYTSKKHLDIPFEQLTEFIDLYNKLLPESSEFDDLIDTIAEIESTRTSELNAGQRYLNRGIVKLENNFIKESLIFFGKAARKLAKDETQMEFFYCLMLLSDAYSKLDLYWASYNALIAATNIFANKWYNTGKLHIKFLKSVEAILKNEVIIGRVPVLLCWFELHSVLNRYFQQDNELEDNEKITPEHMTDACLAIRLLNLNFKDFPNLKLLPDIFKSSELWLSEDASLYLLGNVDLIDLDETKTSLRKEDFPQYYNNLANQPFVEQIAYETNFLNTEQVSIESQILGTRLKIVMSKNPRILIVAEVILAYIESFLATSFEEVFPVNENIIINLDLLENIANFKLEVINKKNITVSLNDLVKFDGKYFRELLDELLPQVIGGNYMFRDAKQFFENLYKKDEVNERLSIIVEHYNFITNVITNKPKLFLEDWQTKEVTDYMLLRTESPIEIDSKLQKLPTQEGNEELEDEKKPDFKNMSHKKIKAETIINAELWDNAHWKAFGYFSSEQIPFGLLLSFEDGEYGKKIFTEWIDEYGKVDKNDVIKITIVKGIDKNNPYWYKVIVSKNVSKDLFSNGNLVSISSRFHKMEATSGVNLENLIKGFERFKKYILIPAHVDSNYNMTPYLELGILKSELRVIEAWQIGVNDIERVVITKDDNPIIPDHIVDAPILELLNEKNRQKDE</sequence>
<dbReference type="EMBL" id="JAJNAY010000001">
    <property type="protein sequence ID" value="MCD1117561.1"/>
    <property type="molecule type" value="Genomic_DNA"/>
</dbReference>
<name>A0A9Q3V5B2_9FLAO</name>
<evidence type="ECO:0000313" key="2">
    <source>
        <dbReference type="Proteomes" id="UP001108025"/>
    </source>
</evidence>
<gene>
    <name evidence="1" type="ORF">LO744_11900</name>
</gene>
<reference evidence="1" key="1">
    <citation type="submission" date="2021-11" db="EMBL/GenBank/DDBJ databases">
        <title>Description of novel Chryseobacterium species.</title>
        <authorList>
            <person name="Saticioglu I.B."/>
            <person name="Ay H."/>
            <person name="Altun S."/>
            <person name="Duman M."/>
        </authorList>
    </citation>
    <scope>NUCLEOTIDE SEQUENCE</scope>
    <source>
        <strain evidence="1">C-17</strain>
    </source>
</reference>
<accession>A0A9Q3V5B2</accession>